<reference evidence="2" key="3">
    <citation type="submission" date="2016-06" db="UniProtKB">
        <authorList>
            <consortium name="WormBaseParasite"/>
        </authorList>
    </citation>
    <scope>IDENTIFICATION</scope>
</reference>
<reference evidence="1" key="2">
    <citation type="submission" date="2014-05" db="EMBL/GenBank/DDBJ databases">
        <title>The genome and life-stage specific transcriptomes of Globodera pallida elucidate key aspects of plant parasitism by a cyst nematode.</title>
        <authorList>
            <person name="Cotton J.A."/>
            <person name="Lilley C.J."/>
            <person name="Jones L.M."/>
            <person name="Kikuchi T."/>
            <person name="Reid A.J."/>
            <person name="Thorpe P."/>
            <person name="Tsai I.J."/>
            <person name="Beasley H."/>
            <person name="Blok V."/>
            <person name="Cock P.J.A."/>
            <person name="Van den Akker S.E."/>
            <person name="Holroyd N."/>
            <person name="Hunt M."/>
            <person name="Mantelin S."/>
            <person name="Naghra H."/>
            <person name="Pain A."/>
            <person name="Palomares-Rius J.E."/>
            <person name="Zarowiecki M."/>
            <person name="Berriman M."/>
            <person name="Jones J.T."/>
            <person name="Urwin P.E."/>
        </authorList>
    </citation>
    <scope>NUCLEOTIDE SEQUENCE [LARGE SCALE GENOMIC DNA]</scope>
    <source>
        <strain evidence="1">Lindley</strain>
    </source>
</reference>
<dbReference type="WBParaSite" id="GPLIN_000699100">
    <property type="protein sequence ID" value="GPLIN_000699100"/>
    <property type="gene ID" value="GPLIN_000699100"/>
</dbReference>
<evidence type="ECO:0000313" key="1">
    <source>
        <dbReference type="Proteomes" id="UP000050741"/>
    </source>
</evidence>
<sequence length="86" mass="9588">MVKTRLRCFCSRLPHLRICQLFQINFNLQNAVFGTPSVYPSACQMEIKATTSNRSSLPPLPQMPPAPTAVLLQPEAVWLRPASPPL</sequence>
<name>A0A183C297_GLOPA</name>
<dbReference type="Proteomes" id="UP000050741">
    <property type="component" value="Unassembled WGS sequence"/>
</dbReference>
<dbReference type="AlphaFoldDB" id="A0A183C297"/>
<evidence type="ECO:0000313" key="2">
    <source>
        <dbReference type="WBParaSite" id="GPLIN_000699100"/>
    </source>
</evidence>
<reference evidence="1" key="1">
    <citation type="submission" date="2013-12" db="EMBL/GenBank/DDBJ databases">
        <authorList>
            <person name="Aslett M."/>
        </authorList>
    </citation>
    <scope>NUCLEOTIDE SEQUENCE [LARGE SCALE GENOMIC DNA]</scope>
    <source>
        <strain evidence="1">Lindley</strain>
    </source>
</reference>
<accession>A0A183C297</accession>
<protein>
    <submittedName>
        <fullName evidence="2">Uncharacterized protein</fullName>
    </submittedName>
</protein>
<keyword evidence="1" id="KW-1185">Reference proteome</keyword>
<organism evidence="1 2">
    <name type="scientific">Globodera pallida</name>
    <name type="common">Potato cyst nematode worm</name>
    <name type="synonym">Heterodera pallida</name>
    <dbReference type="NCBI Taxonomy" id="36090"/>
    <lineage>
        <taxon>Eukaryota</taxon>
        <taxon>Metazoa</taxon>
        <taxon>Ecdysozoa</taxon>
        <taxon>Nematoda</taxon>
        <taxon>Chromadorea</taxon>
        <taxon>Rhabditida</taxon>
        <taxon>Tylenchina</taxon>
        <taxon>Tylenchomorpha</taxon>
        <taxon>Tylenchoidea</taxon>
        <taxon>Heteroderidae</taxon>
        <taxon>Heteroderinae</taxon>
        <taxon>Globodera</taxon>
    </lineage>
</organism>
<proteinExistence type="predicted"/>